<keyword evidence="5" id="KW-0408">Iron</keyword>
<dbReference type="InterPro" id="IPR036396">
    <property type="entry name" value="Cyt_P450_sf"/>
</dbReference>
<evidence type="ECO:0000256" key="1">
    <source>
        <dbReference type="ARBA" id="ARBA00010617"/>
    </source>
</evidence>
<reference evidence="8" key="1">
    <citation type="submission" date="2025-08" db="UniProtKB">
        <authorList>
            <consortium name="RefSeq"/>
        </authorList>
    </citation>
    <scope>IDENTIFICATION</scope>
</reference>
<dbReference type="PANTHER" id="PTHR24289">
    <property type="entry name" value="STEROID 17-ALPHA-HYDROXYLASE/17,20 LYASE"/>
    <property type="match status" value="1"/>
</dbReference>
<dbReference type="PRINTS" id="PR00385">
    <property type="entry name" value="P450"/>
</dbReference>
<dbReference type="Gene3D" id="1.10.630.10">
    <property type="entry name" value="Cytochrome P450"/>
    <property type="match status" value="1"/>
</dbReference>
<dbReference type="Proteomes" id="UP000694888">
    <property type="component" value="Unplaced"/>
</dbReference>
<dbReference type="PANTHER" id="PTHR24289:SF20">
    <property type="entry name" value="STEROID 17-ALPHA-HYDROXYLASE_17,20 LYASE"/>
    <property type="match status" value="1"/>
</dbReference>
<dbReference type="InterPro" id="IPR002401">
    <property type="entry name" value="Cyt_P450_E_grp-I"/>
</dbReference>
<evidence type="ECO:0000256" key="6">
    <source>
        <dbReference type="ARBA" id="ARBA00023033"/>
    </source>
</evidence>
<name>A0ABM0JHP7_APLCA</name>
<evidence type="ECO:0000256" key="2">
    <source>
        <dbReference type="ARBA" id="ARBA00022617"/>
    </source>
</evidence>
<comment type="similarity">
    <text evidence="1">Belongs to the cytochrome P450 family.</text>
</comment>
<keyword evidence="2" id="KW-0349">Heme</keyword>
<evidence type="ECO:0000256" key="5">
    <source>
        <dbReference type="ARBA" id="ARBA00023004"/>
    </source>
</evidence>
<keyword evidence="7" id="KW-1185">Reference proteome</keyword>
<dbReference type="Pfam" id="PF00067">
    <property type="entry name" value="p450"/>
    <property type="match status" value="2"/>
</dbReference>
<dbReference type="SUPFAM" id="SSF48264">
    <property type="entry name" value="Cytochrome P450"/>
    <property type="match status" value="1"/>
</dbReference>
<dbReference type="PRINTS" id="PR00463">
    <property type="entry name" value="EP450I"/>
</dbReference>
<evidence type="ECO:0000256" key="4">
    <source>
        <dbReference type="ARBA" id="ARBA00023002"/>
    </source>
</evidence>
<sequence>MRSVAQYEIEAWSLRQYLTGSQHTERVHEIVETAVNNMKHEKGPFDIEKHMFHIVLNVLHVLCFGSTIAVDSEQFSKLHYLFNSTGATLTNNWEDAFPFLRHFPSKKFKNLVKVNGEFREYLEDRVKEGRATFDENNVTTLVDNILVSQRQLEKGNNAALQARFTNTNVVLTMSSVFFAGTDTSRHTLAWLFLYLAKTPDVQKKIHAEIDATVGDAAPSREHRPGLVYTEAAIQEILRLFPAVPMGLPHETLRDTHVWERDYQAATEWVLYDMCVPLVVNSPAAHGGFDIPAKTKIMVNQYAILRDPNNWDQPDSFIPERYLDKARENPSIKGKKVPFKPAPRQLSVYLCRQLTFNKHIEEVSKSATSKMKMIRAVSNSKWGWGQESLKKVYQMFAKKQDGS</sequence>
<protein>
    <submittedName>
        <fullName evidence="8">Cytochrome P450 1A1-like</fullName>
    </submittedName>
</protein>
<evidence type="ECO:0000256" key="3">
    <source>
        <dbReference type="ARBA" id="ARBA00022723"/>
    </source>
</evidence>
<gene>
    <name evidence="8" type="primary">LOC101850545</name>
</gene>
<keyword evidence="3" id="KW-0479">Metal-binding</keyword>
<proteinExistence type="inferred from homology"/>
<organism evidence="7 8">
    <name type="scientific">Aplysia californica</name>
    <name type="common">California sea hare</name>
    <dbReference type="NCBI Taxonomy" id="6500"/>
    <lineage>
        <taxon>Eukaryota</taxon>
        <taxon>Metazoa</taxon>
        <taxon>Spiralia</taxon>
        <taxon>Lophotrochozoa</taxon>
        <taxon>Mollusca</taxon>
        <taxon>Gastropoda</taxon>
        <taxon>Heterobranchia</taxon>
        <taxon>Euthyneura</taxon>
        <taxon>Tectipleura</taxon>
        <taxon>Aplysiida</taxon>
        <taxon>Aplysioidea</taxon>
        <taxon>Aplysiidae</taxon>
        <taxon>Aplysia</taxon>
    </lineage>
</organism>
<keyword evidence="4" id="KW-0560">Oxidoreductase</keyword>
<dbReference type="GeneID" id="101850545"/>
<accession>A0ABM0JHP7</accession>
<keyword evidence="6" id="KW-0503">Monooxygenase</keyword>
<dbReference type="InterPro" id="IPR001128">
    <property type="entry name" value="Cyt_P450"/>
</dbReference>
<dbReference type="RefSeq" id="XP_005093898.1">
    <property type="nucleotide sequence ID" value="XM_005093841.1"/>
</dbReference>
<evidence type="ECO:0000313" key="7">
    <source>
        <dbReference type="Proteomes" id="UP000694888"/>
    </source>
</evidence>
<evidence type="ECO:0000313" key="8">
    <source>
        <dbReference type="RefSeq" id="XP_005093898.1"/>
    </source>
</evidence>